<dbReference type="AlphaFoldDB" id="A0A2W5MX86"/>
<reference evidence="1 2" key="1">
    <citation type="submission" date="2017-08" db="EMBL/GenBank/DDBJ databases">
        <title>Infants hospitalized years apart are colonized by the same room-sourced microbial strains.</title>
        <authorList>
            <person name="Brooks B."/>
            <person name="Olm M.R."/>
            <person name="Firek B.A."/>
            <person name="Baker R."/>
            <person name="Thomas B.C."/>
            <person name="Morowitz M.J."/>
            <person name="Banfield J.F."/>
        </authorList>
    </citation>
    <scope>NUCLEOTIDE SEQUENCE [LARGE SCALE GENOMIC DNA]</scope>
    <source>
        <strain evidence="1">S2_005_002_R2_29</strain>
    </source>
</reference>
<dbReference type="SUPFAM" id="SSF46689">
    <property type="entry name" value="Homeodomain-like"/>
    <property type="match status" value="1"/>
</dbReference>
<dbReference type="EMBL" id="QFQB01000039">
    <property type="protein sequence ID" value="PZQ45786.1"/>
    <property type="molecule type" value="Genomic_DNA"/>
</dbReference>
<sequence>MAAKSSAKKKKSAPAKPLRERAVVAALDLAARMPWDMVTLTDIADKAHASLAELCEVFEDKTDILAAYGRMVDKQVLENVGAADPSVSERDRLFEILMERFDVMEEHKDALASILKSLTVDPKQAVIGLPHLGRSMNWMFEAAGLSASGIKGAIKIAGLTALYLYVLKVWLRDETADLSKTMAALDKSLGRAERAVNSFML</sequence>
<dbReference type="InterPro" id="IPR009057">
    <property type="entry name" value="Homeodomain-like_sf"/>
</dbReference>
<comment type="caution">
    <text evidence="1">The sequence shown here is derived from an EMBL/GenBank/DDBJ whole genome shotgun (WGS) entry which is preliminary data.</text>
</comment>
<name>A0A2W5MX86_9BACT</name>
<protein>
    <submittedName>
        <fullName evidence="1">TetR family transcriptional regulator</fullName>
    </submittedName>
</protein>
<evidence type="ECO:0000313" key="1">
    <source>
        <dbReference type="EMBL" id="PZQ45786.1"/>
    </source>
</evidence>
<organism evidence="1 2">
    <name type="scientific">Micavibrio aeruginosavorus</name>
    <dbReference type="NCBI Taxonomy" id="349221"/>
    <lineage>
        <taxon>Bacteria</taxon>
        <taxon>Pseudomonadati</taxon>
        <taxon>Bdellovibrionota</taxon>
        <taxon>Bdellovibrionia</taxon>
        <taxon>Bdellovibrionales</taxon>
        <taxon>Pseudobdellovibrionaceae</taxon>
        <taxon>Micavibrio</taxon>
    </lineage>
</organism>
<evidence type="ECO:0000313" key="2">
    <source>
        <dbReference type="Proteomes" id="UP000249417"/>
    </source>
</evidence>
<dbReference type="Gene3D" id="1.10.357.10">
    <property type="entry name" value="Tetracycline Repressor, domain 2"/>
    <property type="match status" value="1"/>
</dbReference>
<proteinExistence type="predicted"/>
<accession>A0A2W5MX86</accession>
<gene>
    <name evidence="1" type="ORF">DI551_06510</name>
</gene>
<dbReference type="Proteomes" id="UP000249417">
    <property type="component" value="Unassembled WGS sequence"/>
</dbReference>